<dbReference type="InterPro" id="IPR003593">
    <property type="entry name" value="AAA+_ATPase"/>
</dbReference>
<dbReference type="InterPro" id="IPR019489">
    <property type="entry name" value="Clp_ATPase_C"/>
</dbReference>
<dbReference type="InterPro" id="IPR046425">
    <property type="entry name" value="ClpX_bact"/>
</dbReference>
<sequence>MFKFNDEKGQLKCSFCGKSQDQVRKLVAGPGVYICDECIELCTEIVEEELGHEEELDLKDIPKPIEIRNILDQYVIGQEQAKKSLSVAVYNHYKRINSQSKIEDVELQKSNIMLVGPTGSGKTLLAQTMAKILNVPFAIADATSLTEAGYVGEDVENILLKLIQAADYDVEKAERGIIYIDEIDKVARKSENPSITRDVSGEGVQQALLKILEGTVASVPPQGGRKHPHQEFIQIDTTNILFLCGGAFDGLEQIIKRRIGKKVIGFSAALEGQKELKPGEYLSLVQPEDLLKFGLIPEFVGRLPVISSLEPLDEAALVRILSEPKNALVKQYQKLLEMDNVKLEFEAGALEEIAREAIKRNTGARGLRAIIEGIMLEVMYEVPSRDDVTSCVISEKVVRDKIAPELTTKKGKKKEESA</sequence>
<dbReference type="SUPFAM" id="SSF52540">
    <property type="entry name" value="P-loop containing nucleoside triphosphate hydrolases"/>
    <property type="match status" value="1"/>
</dbReference>
<dbReference type="RefSeq" id="WP_185143785.1">
    <property type="nucleotide sequence ID" value="NZ_JACJVP010000026.1"/>
</dbReference>
<dbReference type="AlphaFoldDB" id="A0A7X0RUF4"/>
<evidence type="ECO:0000256" key="5">
    <source>
        <dbReference type="ARBA" id="ARBA00023186"/>
    </source>
</evidence>
<dbReference type="InterPro" id="IPR010603">
    <property type="entry name" value="Znf_CppX_C4"/>
</dbReference>
<dbReference type="GO" id="GO:0016887">
    <property type="term" value="F:ATP hydrolysis activity"/>
    <property type="evidence" value="ECO:0007669"/>
    <property type="project" value="InterPro"/>
</dbReference>
<dbReference type="HAMAP" id="MF_00175">
    <property type="entry name" value="ClpX"/>
    <property type="match status" value="1"/>
</dbReference>
<accession>A0A7X0RUF4</accession>
<protein>
    <recommendedName>
        <fullName evidence="6">ATP-dependent Clp protease ATP-binding subunit ClpX</fullName>
    </recommendedName>
</protein>
<gene>
    <name evidence="6 9" type="primary">clpX</name>
    <name evidence="9" type="ORF">H7C19_16610</name>
</gene>
<dbReference type="GO" id="GO:0046983">
    <property type="term" value="F:protein dimerization activity"/>
    <property type="evidence" value="ECO:0007669"/>
    <property type="project" value="UniProtKB-UniRule"/>
</dbReference>
<dbReference type="GO" id="GO:0008270">
    <property type="term" value="F:zinc ion binding"/>
    <property type="evidence" value="ECO:0007669"/>
    <property type="project" value="UniProtKB-UniRule"/>
</dbReference>
<dbReference type="InterPro" id="IPR003959">
    <property type="entry name" value="ATPase_AAA_core"/>
</dbReference>
<dbReference type="GO" id="GO:0051301">
    <property type="term" value="P:cell division"/>
    <property type="evidence" value="ECO:0007669"/>
    <property type="project" value="TreeGrafter"/>
</dbReference>
<dbReference type="Proteomes" id="UP000547209">
    <property type="component" value="Unassembled WGS sequence"/>
</dbReference>
<dbReference type="GO" id="GO:0051082">
    <property type="term" value="F:unfolded protein binding"/>
    <property type="evidence" value="ECO:0007669"/>
    <property type="project" value="UniProtKB-UniRule"/>
</dbReference>
<evidence type="ECO:0000256" key="1">
    <source>
        <dbReference type="ARBA" id="ARBA00022723"/>
    </source>
</evidence>
<keyword evidence="9" id="KW-0645">Protease</keyword>
<keyword evidence="4 6" id="KW-0067">ATP-binding</keyword>
<dbReference type="CDD" id="cd19497">
    <property type="entry name" value="RecA-like_ClpX"/>
    <property type="match status" value="1"/>
</dbReference>
<dbReference type="PROSITE" id="PS51902">
    <property type="entry name" value="CLPX_ZB"/>
    <property type="match status" value="1"/>
</dbReference>
<keyword evidence="10" id="KW-1185">Reference proteome</keyword>
<dbReference type="SMART" id="SM00994">
    <property type="entry name" value="zf-C4_ClpX"/>
    <property type="match status" value="1"/>
</dbReference>
<reference evidence="9 10" key="1">
    <citation type="submission" date="2020-08" db="EMBL/GenBank/DDBJ databases">
        <title>Cohnella phylogeny.</title>
        <authorList>
            <person name="Dunlap C."/>
        </authorList>
    </citation>
    <scope>NUCLEOTIDE SEQUENCE [LARGE SCALE GENOMIC DNA]</scope>
    <source>
        <strain evidence="9 10">DSM 28246</strain>
    </source>
</reference>
<evidence type="ECO:0000313" key="9">
    <source>
        <dbReference type="EMBL" id="MBB6672304.1"/>
    </source>
</evidence>
<dbReference type="EMBL" id="JACJVP010000026">
    <property type="protein sequence ID" value="MBB6672304.1"/>
    <property type="molecule type" value="Genomic_DNA"/>
</dbReference>
<dbReference type="Gene3D" id="3.40.50.300">
    <property type="entry name" value="P-loop containing nucleotide triphosphate hydrolases"/>
    <property type="match status" value="1"/>
</dbReference>
<evidence type="ECO:0000256" key="3">
    <source>
        <dbReference type="ARBA" id="ARBA00022833"/>
    </source>
</evidence>
<comment type="function">
    <text evidence="6">ATP-dependent specificity component of the Clp protease. It directs the protease to specific substrates. Can perform chaperone functions in the absence of ClpP.</text>
</comment>
<dbReference type="InterPro" id="IPR027417">
    <property type="entry name" value="P-loop_NTPase"/>
</dbReference>
<feature type="binding site" evidence="6">
    <location>
        <begin position="117"/>
        <end position="124"/>
    </location>
    <ligand>
        <name>ATP</name>
        <dbReference type="ChEBI" id="CHEBI:30616"/>
    </ligand>
</feature>
<dbReference type="InterPro" id="IPR050052">
    <property type="entry name" value="ATP-dep_Clp_protease_ClpX"/>
</dbReference>
<dbReference type="SUPFAM" id="SSF57716">
    <property type="entry name" value="Glucocorticoid receptor-like (DNA-binding domain)"/>
    <property type="match status" value="1"/>
</dbReference>
<dbReference type="GO" id="GO:0005524">
    <property type="term" value="F:ATP binding"/>
    <property type="evidence" value="ECO:0007669"/>
    <property type="project" value="UniProtKB-UniRule"/>
</dbReference>
<dbReference type="GO" id="GO:0008233">
    <property type="term" value="F:peptidase activity"/>
    <property type="evidence" value="ECO:0007669"/>
    <property type="project" value="UniProtKB-KW"/>
</dbReference>
<evidence type="ECO:0000256" key="4">
    <source>
        <dbReference type="ARBA" id="ARBA00022840"/>
    </source>
</evidence>
<evidence type="ECO:0000259" key="8">
    <source>
        <dbReference type="PROSITE" id="PS51902"/>
    </source>
</evidence>
<dbReference type="FunFam" id="1.10.8.60:FF:000002">
    <property type="entry name" value="ATP-dependent Clp protease ATP-binding subunit ClpX"/>
    <property type="match status" value="1"/>
</dbReference>
<keyword evidence="2 6" id="KW-0547">Nucleotide-binding</keyword>
<keyword evidence="3 6" id="KW-0862">Zinc</keyword>
<dbReference type="InterPro" id="IPR038366">
    <property type="entry name" value="Znf_CppX_C4_sf"/>
</dbReference>
<name>A0A7X0RUF4_9BACL</name>
<dbReference type="Pfam" id="PF07724">
    <property type="entry name" value="AAA_2"/>
    <property type="match status" value="1"/>
</dbReference>
<comment type="similarity">
    <text evidence="6 7">Belongs to the ClpX chaperone family.</text>
</comment>
<comment type="caution">
    <text evidence="9">The sequence shown here is derived from an EMBL/GenBank/DDBJ whole genome shotgun (WGS) entry which is preliminary data.</text>
</comment>
<dbReference type="GO" id="GO:0009376">
    <property type="term" value="C:HslUV protease complex"/>
    <property type="evidence" value="ECO:0007669"/>
    <property type="project" value="TreeGrafter"/>
</dbReference>
<dbReference type="InterPro" id="IPR004487">
    <property type="entry name" value="Clp_protease_ATP-bd_su_ClpX"/>
</dbReference>
<dbReference type="Gene3D" id="1.10.8.60">
    <property type="match status" value="1"/>
</dbReference>
<evidence type="ECO:0000256" key="6">
    <source>
        <dbReference type="HAMAP-Rule" id="MF_00175"/>
    </source>
</evidence>
<dbReference type="Pfam" id="PF06689">
    <property type="entry name" value="zf-C4_ClpX"/>
    <property type="match status" value="1"/>
</dbReference>
<feature type="binding site" evidence="6 7">
    <location>
        <position position="38"/>
    </location>
    <ligand>
        <name>Zn(2+)</name>
        <dbReference type="ChEBI" id="CHEBI:29105"/>
    </ligand>
</feature>
<dbReference type="NCBIfam" id="TIGR00382">
    <property type="entry name" value="clpX"/>
    <property type="match status" value="1"/>
</dbReference>
<evidence type="ECO:0000256" key="2">
    <source>
        <dbReference type="ARBA" id="ARBA00022741"/>
    </source>
</evidence>
<feature type="binding site" evidence="6 7">
    <location>
        <position position="13"/>
    </location>
    <ligand>
        <name>Zn(2+)</name>
        <dbReference type="ChEBI" id="CHEBI:29105"/>
    </ligand>
</feature>
<comment type="subunit">
    <text evidence="6">Component of the ClpX-ClpP complex. Forms a hexameric ring that, in the presence of ATP, binds to fourteen ClpP subunits assembled into a disk-like structure with a central cavity, resembling the structure of eukaryotic proteasomes.</text>
</comment>
<proteinExistence type="inferred from homology"/>
<feature type="domain" description="ClpX-type ZB" evidence="8">
    <location>
        <begin position="1"/>
        <end position="54"/>
    </location>
</feature>
<dbReference type="GO" id="GO:0140662">
    <property type="term" value="F:ATP-dependent protein folding chaperone"/>
    <property type="evidence" value="ECO:0007669"/>
    <property type="project" value="InterPro"/>
</dbReference>
<dbReference type="SMART" id="SM00382">
    <property type="entry name" value="AAA"/>
    <property type="match status" value="1"/>
</dbReference>
<dbReference type="Gene3D" id="6.20.220.10">
    <property type="entry name" value="ClpX chaperone, C4-type zinc finger domain"/>
    <property type="match status" value="1"/>
</dbReference>
<dbReference type="SMART" id="SM01086">
    <property type="entry name" value="ClpB_D2-small"/>
    <property type="match status" value="1"/>
</dbReference>
<dbReference type="NCBIfam" id="NF003745">
    <property type="entry name" value="PRK05342.1"/>
    <property type="match status" value="1"/>
</dbReference>
<dbReference type="PANTHER" id="PTHR48102">
    <property type="entry name" value="ATP-DEPENDENT CLP PROTEASE ATP-BINDING SUBUNIT CLPX-LIKE, MITOCHONDRIAL-RELATED"/>
    <property type="match status" value="1"/>
</dbReference>
<evidence type="ECO:0000313" key="10">
    <source>
        <dbReference type="Proteomes" id="UP000547209"/>
    </source>
</evidence>
<organism evidence="9 10">
    <name type="scientific">Cohnella nanjingensis</name>
    <dbReference type="NCBI Taxonomy" id="1387779"/>
    <lineage>
        <taxon>Bacteria</taxon>
        <taxon>Bacillati</taxon>
        <taxon>Bacillota</taxon>
        <taxon>Bacilli</taxon>
        <taxon>Bacillales</taxon>
        <taxon>Paenibacillaceae</taxon>
        <taxon>Cohnella</taxon>
    </lineage>
</organism>
<feature type="binding site" evidence="6 7">
    <location>
        <position position="16"/>
    </location>
    <ligand>
        <name>Zn(2+)</name>
        <dbReference type="ChEBI" id="CHEBI:29105"/>
    </ligand>
</feature>
<dbReference type="GO" id="GO:0051603">
    <property type="term" value="P:proteolysis involved in protein catabolic process"/>
    <property type="evidence" value="ECO:0007669"/>
    <property type="project" value="TreeGrafter"/>
</dbReference>
<dbReference type="Pfam" id="PF10431">
    <property type="entry name" value="ClpB_D2-small"/>
    <property type="match status" value="1"/>
</dbReference>
<keyword evidence="5 6" id="KW-0143">Chaperone</keyword>
<dbReference type="PANTHER" id="PTHR48102:SF7">
    <property type="entry name" value="ATP-DEPENDENT CLP PROTEASE ATP-BINDING SUBUNIT CLPX-LIKE, MITOCHONDRIAL"/>
    <property type="match status" value="1"/>
</dbReference>
<dbReference type="FunFam" id="3.40.50.300:FF:000005">
    <property type="entry name" value="ATP-dependent Clp protease ATP-binding subunit ClpX"/>
    <property type="match status" value="1"/>
</dbReference>
<dbReference type="InterPro" id="IPR059188">
    <property type="entry name" value="Znf_CLPX-like"/>
</dbReference>
<feature type="binding site" evidence="6 7">
    <location>
        <position position="35"/>
    </location>
    <ligand>
        <name>Zn(2+)</name>
        <dbReference type="ChEBI" id="CHEBI:29105"/>
    </ligand>
</feature>
<keyword evidence="1 6" id="KW-0479">Metal-binding</keyword>
<evidence type="ECO:0000256" key="7">
    <source>
        <dbReference type="PROSITE-ProRule" id="PRU01250"/>
    </source>
</evidence>
<keyword evidence="9" id="KW-0378">Hydrolase</keyword>